<sequence>MVNAIWDFDGTLFNTYPYMVTSFCKALDENGVSDVNFDSESIYEDMRIHSLGASETKYCASFNINRDQFSRSYKQFERDEVMLAKPFVGVRAVLSNVIGTGGSNGLLTHRDDQAITLLNDFDLKKLFTGFVTSKQSFKRKPNPESLNYLINNMDLNRSSTFMIGDRQLDVDAGHNAGVKTILFDPDYMIEDQGDPDYVAHSFDEISKLIE</sequence>
<dbReference type="InterPro" id="IPR023198">
    <property type="entry name" value="PGP-like_dom2"/>
</dbReference>
<dbReference type="Gene3D" id="3.40.50.1000">
    <property type="entry name" value="HAD superfamily/HAD-like"/>
    <property type="match status" value="1"/>
</dbReference>
<dbReference type="InterPro" id="IPR023214">
    <property type="entry name" value="HAD_sf"/>
</dbReference>
<proteinExistence type="predicted"/>
<dbReference type="InterPro" id="IPR036412">
    <property type="entry name" value="HAD-like_sf"/>
</dbReference>
<dbReference type="InterPro" id="IPR041492">
    <property type="entry name" value="HAD_2"/>
</dbReference>
<dbReference type="InterPro" id="IPR006439">
    <property type="entry name" value="HAD-SF_hydro_IA"/>
</dbReference>
<dbReference type="InterPro" id="IPR050155">
    <property type="entry name" value="HAD-like_hydrolase_sf"/>
</dbReference>
<name>A0AAE6P0L1_9LACO</name>
<dbReference type="GO" id="GO:0006281">
    <property type="term" value="P:DNA repair"/>
    <property type="evidence" value="ECO:0007669"/>
    <property type="project" value="TreeGrafter"/>
</dbReference>
<dbReference type="GO" id="GO:0005829">
    <property type="term" value="C:cytosol"/>
    <property type="evidence" value="ECO:0007669"/>
    <property type="project" value="TreeGrafter"/>
</dbReference>
<dbReference type="PANTHER" id="PTHR43434">
    <property type="entry name" value="PHOSPHOGLYCOLATE PHOSPHATASE"/>
    <property type="match status" value="1"/>
</dbReference>
<evidence type="ECO:0000313" key="1">
    <source>
        <dbReference type="EMBL" id="QFX92711.1"/>
    </source>
</evidence>
<dbReference type="EMBL" id="CP045562">
    <property type="protein sequence ID" value="QFX92711.1"/>
    <property type="molecule type" value="Genomic_DNA"/>
</dbReference>
<dbReference type="Gene3D" id="1.10.150.240">
    <property type="entry name" value="Putative phosphatase, domain 2"/>
    <property type="match status" value="1"/>
</dbReference>
<dbReference type="SFLD" id="SFLDG01129">
    <property type="entry name" value="C1.5:_HAD__Beta-PGM__Phosphata"/>
    <property type="match status" value="1"/>
</dbReference>
<dbReference type="Proteomes" id="UP000327194">
    <property type="component" value="Chromosome"/>
</dbReference>
<dbReference type="Pfam" id="PF13419">
    <property type="entry name" value="HAD_2"/>
    <property type="match status" value="1"/>
</dbReference>
<accession>A0AAE6P0L1</accession>
<organism evidence="1 2">
    <name type="scientific">Fructilactobacillus fructivorans</name>
    <dbReference type="NCBI Taxonomy" id="1614"/>
    <lineage>
        <taxon>Bacteria</taxon>
        <taxon>Bacillati</taxon>
        <taxon>Bacillota</taxon>
        <taxon>Bacilli</taxon>
        <taxon>Lactobacillales</taxon>
        <taxon>Lactobacillaceae</taxon>
        <taxon>Fructilactobacillus</taxon>
    </lineage>
</organism>
<keyword evidence="1" id="KW-0378">Hydrolase</keyword>
<dbReference type="AlphaFoldDB" id="A0AAE6P0L1"/>
<dbReference type="KEGG" id="lfv:LF543_03675"/>
<evidence type="ECO:0000313" key="2">
    <source>
        <dbReference type="Proteomes" id="UP000327194"/>
    </source>
</evidence>
<dbReference type="SUPFAM" id="SSF56784">
    <property type="entry name" value="HAD-like"/>
    <property type="match status" value="1"/>
</dbReference>
<dbReference type="GO" id="GO:0008967">
    <property type="term" value="F:phosphoglycolate phosphatase activity"/>
    <property type="evidence" value="ECO:0007669"/>
    <property type="project" value="TreeGrafter"/>
</dbReference>
<protein>
    <submittedName>
        <fullName evidence="1">HAD-IA family hydrolase</fullName>
    </submittedName>
</protein>
<dbReference type="SFLD" id="SFLDS00003">
    <property type="entry name" value="Haloacid_Dehalogenase"/>
    <property type="match status" value="1"/>
</dbReference>
<gene>
    <name evidence="1" type="ORF">LF543_03675</name>
</gene>
<dbReference type="NCBIfam" id="TIGR01549">
    <property type="entry name" value="HAD-SF-IA-v1"/>
    <property type="match status" value="1"/>
</dbReference>
<dbReference type="PANTHER" id="PTHR43434:SF25">
    <property type="entry name" value="PHOSPHOGLYCOLATE PHOSPHATASE"/>
    <property type="match status" value="1"/>
</dbReference>
<reference evidence="1 2" key="1">
    <citation type="submission" date="2019-10" db="EMBL/GenBank/DDBJ databases">
        <title>Genome sequencing of Lactobacillus fructivorans.</title>
        <authorList>
            <person name="Kim K."/>
        </authorList>
    </citation>
    <scope>NUCLEOTIDE SEQUENCE [LARGE SCALE GENOMIC DNA]</scope>
    <source>
        <strain evidence="1 2">LF543</strain>
    </source>
</reference>
<dbReference type="RefSeq" id="WP_029327111.1">
    <property type="nucleotide sequence ID" value="NZ_AZDS01000001.1"/>
</dbReference>